<keyword evidence="1" id="KW-0472">Membrane</keyword>
<dbReference type="AlphaFoldDB" id="A0A2P2QSU1"/>
<proteinExistence type="predicted"/>
<accession>A0A2P2QSU1</accession>
<feature type="transmembrane region" description="Helical" evidence="1">
    <location>
        <begin position="12"/>
        <end position="30"/>
    </location>
</feature>
<sequence>MPSCCIPTRLKFLFCIIFLWLLVTNHLMIYCKTMLRSLLLGLKKLAVRS</sequence>
<protein>
    <submittedName>
        <fullName evidence="2">Uncharacterized protein</fullName>
    </submittedName>
</protein>
<name>A0A2P2QSU1_RHIMU</name>
<organism evidence="2">
    <name type="scientific">Rhizophora mucronata</name>
    <name type="common">Asiatic mangrove</name>
    <dbReference type="NCBI Taxonomy" id="61149"/>
    <lineage>
        <taxon>Eukaryota</taxon>
        <taxon>Viridiplantae</taxon>
        <taxon>Streptophyta</taxon>
        <taxon>Embryophyta</taxon>
        <taxon>Tracheophyta</taxon>
        <taxon>Spermatophyta</taxon>
        <taxon>Magnoliopsida</taxon>
        <taxon>eudicotyledons</taxon>
        <taxon>Gunneridae</taxon>
        <taxon>Pentapetalae</taxon>
        <taxon>rosids</taxon>
        <taxon>fabids</taxon>
        <taxon>Malpighiales</taxon>
        <taxon>Rhizophoraceae</taxon>
        <taxon>Rhizophora</taxon>
    </lineage>
</organism>
<evidence type="ECO:0000256" key="1">
    <source>
        <dbReference type="SAM" id="Phobius"/>
    </source>
</evidence>
<keyword evidence="1" id="KW-0812">Transmembrane</keyword>
<reference evidence="2" key="1">
    <citation type="submission" date="2018-02" db="EMBL/GenBank/DDBJ databases">
        <title>Rhizophora mucronata_Transcriptome.</title>
        <authorList>
            <person name="Meera S.P."/>
            <person name="Sreeshan A."/>
            <person name="Augustine A."/>
        </authorList>
    </citation>
    <scope>NUCLEOTIDE SEQUENCE</scope>
    <source>
        <tissue evidence="2">Leaf</tissue>
    </source>
</reference>
<keyword evidence="1" id="KW-1133">Transmembrane helix</keyword>
<dbReference type="EMBL" id="GGEC01089460">
    <property type="protein sequence ID" value="MBX69944.1"/>
    <property type="molecule type" value="Transcribed_RNA"/>
</dbReference>
<evidence type="ECO:0000313" key="2">
    <source>
        <dbReference type="EMBL" id="MBX69944.1"/>
    </source>
</evidence>